<comment type="subcellular location">
    <subcellularLocation>
        <location evidence="5">Cytoplasm</location>
    </subcellularLocation>
</comment>
<dbReference type="NCBIfam" id="NF003246">
    <property type="entry name" value="PRK04204.1-2"/>
    <property type="match status" value="1"/>
</dbReference>
<dbReference type="GO" id="GO:0005524">
    <property type="term" value="F:ATP binding"/>
    <property type="evidence" value="ECO:0007669"/>
    <property type="project" value="UniProtKB-KW"/>
</dbReference>
<evidence type="ECO:0000259" key="7">
    <source>
        <dbReference type="Pfam" id="PF01137"/>
    </source>
</evidence>
<proteinExistence type="inferred from homology"/>
<dbReference type="PANTHER" id="PTHR11096">
    <property type="entry name" value="RNA 3' TERMINAL PHOSPHATE CYCLASE"/>
    <property type="match status" value="1"/>
</dbReference>
<dbReference type="InterPro" id="IPR000228">
    <property type="entry name" value="RNA3'_term_phos_cyc"/>
</dbReference>
<dbReference type="InterPro" id="IPR017770">
    <property type="entry name" value="RNA3'_term_phos_cyc_type_1"/>
</dbReference>
<dbReference type="AlphaFoldDB" id="A0A1F6CJ61"/>
<keyword evidence="2 5" id="KW-0436">Ligase</keyword>
<dbReference type="NCBIfam" id="TIGR03399">
    <property type="entry name" value="RNA_3prim_cycl"/>
    <property type="match status" value="1"/>
</dbReference>
<dbReference type="SUPFAM" id="SSF52913">
    <property type="entry name" value="RNA 3'-terminal phosphate cyclase, RPTC, insert domain"/>
    <property type="match status" value="1"/>
</dbReference>
<dbReference type="EC" id="6.5.1.4" evidence="5 6"/>
<organism evidence="9 10">
    <name type="scientific">Handelsmanbacteria sp. (strain RIFCSPLOWO2_12_FULL_64_10)</name>
    <dbReference type="NCBI Taxonomy" id="1817868"/>
    <lineage>
        <taxon>Bacteria</taxon>
        <taxon>Candidatus Handelsmaniibacteriota</taxon>
    </lineage>
</organism>
<dbReference type="Proteomes" id="UP000178606">
    <property type="component" value="Unassembled WGS sequence"/>
</dbReference>
<evidence type="ECO:0000259" key="8">
    <source>
        <dbReference type="Pfam" id="PF05189"/>
    </source>
</evidence>
<dbReference type="Pfam" id="PF01137">
    <property type="entry name" value="RTC"/>
    <property type="match status" value="1"/>
</dbReference>
<evidence type="ECO:0000256" key="1">
    <source>
        <dbReference type="ARBA" id="ARBA00009206"/>
    </source>
</evidence>
<evidence type="ECO:0000256" key="2">
    <source>
        <dbReference type="ARBA" id="ARBA00022598"/>
    </source>
</evidence>
<dbReference type="PANTHER" id="PTHR11096:SF0">
    <property type="entry name" value="RNA 3'-TERMINAL PHOSPHATE CYCLASE"/>
    <property type="match status" value="1"/>
</dbReference>
<dbReference type="HAMAP" id="MF_00200">
    <property type="entry name" value="RTC"/>
    <property type="match status" value="1"/>
</dbReference>
<comment type="function">
    <text evidence="5">Catalyzes the conversion of 3'-phosphate to a 2',3'-cyclic phosphodiester at the end of RNA. The mechanism of action of the enzyme occurs in 3 steps: (A) adenylation of the enzyme by ATP; (B) transfer of adenylate to an RNA-N3'P to produce RNA-N3'PP5'A; (C) and attack of the adjacent 2'-hydroxyl on the 3'-phosphorus in the diester linkage to produce the cyclic end product. The biological role of this enzyme is unknown but it is likely to function in some aspects of cellular RNA processing.</text>
</comment>
<dbReference type="InterPro" id="IPR013791">
    <property type="entry name" value="RNA3'-term_phos_cycl_insert"/>
</dbReference>
<feature type="domain" description="RNA 3'-terminal phosphate cyclase insert" evidence="8">
    <location>
        <begin position="195"/>
        <end position="282"/>
    </location>
</feature>
<evidence type="ECO:0000256" key="3">
    <source>
        <dbReference type="ARBA" id="ARBA00022741"/>
    </source>
</evidence>
<dbReference type="InterPro" id="IPR036553">
    <property type="entry name" value="RPTC_insert"/>
</dbReference>
<dbReference type="Gene3D" id="3.65.10.20">
    <property type="entry name" value="RNA 3'-terminal phosphate cyclase domain"/>
    <property type="match status" value="1"/>
</dbReference>
<evidence type="ECO:0000313" key="9">
    <source>
        <dbReference type="EMBL" id="OGG48991.1"/>
    </source>
</evidence>
<dbReference type="GO" id="GO:0006396">
    <property type="term" value="P:RNA processing"/>
    <property type="evidence" value="ECO:0007669"/>
    <property type="project" value="UniProtKB-UniRule"/>
</dbReference>
<dbReference type="InterPro" id="IPR013792">
    <property type="entry name" value="RNA3'P_cycl/enolpyr_Trfase_a/b"/>
</dbReference>
<name>A0A1F6CJ61_HANXR</name>
<comment type="catalytic activity">
    <reaction evidence="4 5">
        <text>a 3'-end 3'-phospho-ribonucleotide-RNA + ATP = a 3'-end 2',3'-cyclophospho-ribonucleotide-RNA + AMP + diphosphate</text>
        <dbReference type="Rhea" id="RHEA:23976"/>
        <dbReference type="Rhea" id="RHEA-COMP:10463"/>
        <dbReference type="Rhea" id="RHEA-COMP:10464"/>
        <dbReference type="ChEBI" id="CHEBI:30616"/>
        <dbReference type="ChEBI" id="CHEBI:33019"/>
        <dbReference type="ChEBI" id="CHEBI:83062"/>
        <dbReference type="ChEBI" id="CHEBI:83064"/>
        <dbReference type="ChEBI" id="CHEBI:456215"/>
        <dbReference type="EC" id="6.5.1.4"/>
    </reaction>
</comment>
<dbReference type="InterPro" id="IPR037136">
    <property type="entry name" value="RNA3'_phos_cyclase_dom_sf"/>
</dbReference>
<dbReference type="SUPFAM" id="SSF55205">
    <property type="entry name" value="EPT/RTPC-like"/>
    <property type="match status" value="1"/>
</dbReference>
<dbReference type="Gene3D" id="3.30.360.20">
    <property type="entry name" value="RNA 3'-terminal phosphate cyclase, insert domain"/>
    <property type="match status" value="1"/>
</dbReference>
<evidence type="ECO:0000256" key="4">
    <source>
        <dbReference type="ARBA" id="ARBA00024481"/>
    </source>
</evidence>
<dbReference type="EMBL" id="MFKF01000240">
    <property type="protein sequence ID" value="OGG48991.1"/>
    <property type="molecule type" value="Genomic_DNA"/>
</dbReference>
<dbReference type="GO" id="GO:0003963">
    <property type="term" value="F:RNA-3'-phosphate cyclase activity"/>
    <property type="evidence" value="ECO:0007669"/>
    <property type="project" value="UniProtKB-UniRule"/>
</dbReference>
<protein>
    <recommendedName>
        <fullName evidence="5 6">RNA 3'-terminal phosphate cyclase</fullName>
        <shortName evidence="5">RNA cyclase</shortName>
        <shortName evidence="5">RNA-3'-phosphate cyclase</shortName>
        <ecNumber evidence="5 6">6.5.1.4</ecNumber>
    </recommendedName>
</protein>
<feature type="binding site" evidence="5">
    <location>
        <begin position="291"/>
        <end position="295"/>
    </location>
    <ligand>
        <name>ATP</name>
        <dbReference type="ChEBI" id="CHEBI:30616"/>
    </ligand>
</feature>
<dbReference type="InterPro" id="IPR023797">
    <property type="entry name" value="RNA3'_phos_cyclase_dom"/>
</dbReference>
<accession>A0A1F6CJ61</accession>
<dbReference type="PIRSF" id="PIRSF005378">
    <property type="entry name" value="RNA3'_term_phos_cycl_euk"/>
    <property type="match status" value="1"/>
</dbReference>
<comment type="caution">
    <text evidence="9">The sequence shown here is derived from an EMBL/GenBank/DDBJ whole genome shotgun (WGS) entry which is preliminary data.</text>
</comment>
<dbReference type="GO" id="GO:0005737">
    <property type="term" value="C:cytoplasm"/>
    <property type="evidence" value="ECO:0007669"/>
    <property type="project" value="UniProtKB-SubCell"/>
</dbReference>
<keyword evidence="5" id="KW-0963">Cytoplasm</keyword>
<sequence>MMTDTVVLDGSRGEGGGQVLRTGMALCALMGRPLEIVRIRAGRRNPGLAAQHLTGVRALVEITGGEVEGAAMGSQALRFAPGPIRGGAYTFDVSEAQASAGSVGLLFQAVAPVLAYAPEPSRVTLRGGTHVRWAPPVHYLQGVLLPALARMGLSAGIETETWGWYPEGGGTARAEVRPVEALRGVDLTARPDLGCVDLLSAVSNLPVSIARRQQDRALRRLQDAGLLLRVETFRAPSPGKGTFVFLLAHYDAVRAGFSALGELGKPAERVADEAVDALLAHHAGGQAVDPHLADQLVPYIALAEGPSAFATSRVTPHLMTVAEVAAEITGARIGVEGEIGGPGRVTVEGIGFKKR</sequence>
<comment type="similarity">
    <text evidence="1 5">Belongs to the RNA 3'-terminal cyclase family. Type 1 subfamily.</text>
</comment>
<feature type="domain" description="RNA 3'-terminal phosphate cyclase" evidence="7">
    <location>
        <begin position="13"/>
        <end position="334"/>
    </location>
</feature>
<feature type="binding site" evidence="5">
    <location>
        <position position="108"/>
    </location>
    <ligand>
        <name>ATP</name>
        <dbReference type="ChEBI" id="CHEBI:30616"/>
    </ligand>
</feature>
<evidence type="ECO:0000256" key="6">
    <source>
        <dbReference type="NCBIfam" id="TIGR03399"/>
    </source>
</evidence>
<keyword evidence="5" id="KW-0067">ATP-binding</keyword>
<evidence type="ECO:0000256" key="5">
    <source>
        <dbReference type="HAMAP-Rule" id="MF_00200"/>
    </source>
</evidence>
<gene>
    <name evidence="5" type="primary">rtcA</name>
    <name evidence="9" type="ORF">A3F84_14235</name>
</gene>
<reference evidence="9 10" key="1">
    <citation type="journal article" date="2016" name="Nat. Commun.">
        <title>Thousands of microbial genomes shed light on interconnected biogeochemical processes in an aquifer system.</title>
        <authorList>
            <person name="Anantharaman K."/>
            <person name="Brown C.T."/>
            <person name="Hug L.A."/>
            <person name="Sharon I."/>
            <person name="Castelle C.J."/>
            <person name="Probst A.J."/>
            <person name="Thomas B.C."/>
            <person name="Singh A."/>
            <person name="Wilkins M.J."/>
            <person name="Karaoz U."/>
            <person name="Brodie E.L."/>
            <person name="Williams K.H."/>
            <person name="Hubbard S.S."/>
            <person name="Banfield J.F."/>
        </authorList>
    </citation>
    <scope>NUCLEOTIDE SEQUENCE [LARGE SCALE GENOMIC DNA]</scope>
    <source>
        <strain evidence="10">RIFCSPLOWO2_12_FULL_64_10</strain>
    </source>
</reference>
<keyword evidence="3 5" id="KW-0547">Nucleotide-binding</keyword>
<feature type="active site" description="Tele-AMP-histidine intermediate" evidence="5">
    <location>
        <position position="317"/>
    </location>
</feature>
<dbReference type="Pfam" id="PF05189">
    <property type="entry name" value="RTC_insert"/>
    <property type="match status" value="1"/>
</dbReference>
<evidence type="ECO:0000313" key="10">
    <source>
        <dbReference type="Proteomes" id="UP000178606"/>
    </source>
</evidence>